<dbReference type="GO" id="GO:0003677">
    <property type="term" value="F:DNA binding"/>
    <property type="evidence" value="ECO:0007669"/>
    <property type="project" value="UniProtKB-UniRule"/>
</dbReference>
<dbReference type="EMBL" id="PIPP01000002">
    <property type="protein sequence ID" value="RUO37761.1"/>
    <property type="molecule type" value="Genomic_DNA"/>
</dbReference>
<dbReference type="Proteomes" id="UP000286934">
    <property type="component" value="Unassembled WGS sequence"/>
</dbReference>
<evidence type="ECO:0000256" key="2">
    <source>
        <dbReference type="ARBA" id="ARBA00022908"/>
    </source>
</evidence>
<evidence type="ECO:0000313" key="8">
    <source>
        <dbReference type="EMBL" id="RUO37761.1"/>
    </source>
</evidence>
<evidence type="ECO:0000256" key="3">
    <source>
        <dbReference type="ARBA" id="ARBA00023125"/>
    </source>
</evidence>
<dbReference type="CDD" id="cd01189">
    <property type="entry name" value="INT_ICEBs1_C_like"/>
    <property type="match status" value="1"/>
</dbReference>
<dbReference type="InterPro" id="IPR050808">
    <property type="entry name" value="Phage_Integrase"/>
</dbReference>
<dbReference type="InterPro" id="IPR011010">
    <property type="entry name" value="DNA_brk_join_enz"/>
</dbReference>
<keyword evidence="2" id="KW-0229">DNA integration</keyword>
<proteinExistence type="inferred from homology"/>
<dbReference type="GO" id="GO:0006310">
    <property type="term" value="P:DNA recombination"/>
    <property type="evidence" value="ECO:0007669"/>
    <property type="project" value="UniProtKB-KW"/>
</dbReference>
<feature type="domain" description="Core-binding (CB)" evidence="7">
    <location>
        <begin position="83"/>
        <end position="171"/>
    </location>
</feature>
<dbReference type="PANTHER" id="PTHR30629">
    <property type="entry name" value="PROPHAGE INTEGRASE"/>
    <property type="match status" value="1"/>
</dbReference>
<evidence type="ECO:0000259" key="7">
    <source>
        <dbReference type="PROSITE" id="PS51900"/>
    </source>
</evidence>
<evidence type="ECO:0000256" key="5">
    <source>
        <dbReference type="PROSITE-ProRule" id="PRU01248"/>
    </source>
</evidence>
<dbReference type="Pfam" id="PF12167">
    <property type="entry name" value="Arm-DNA-bind_2"/>
    <property type="match status" value="1"/>
</dbReference>
<dbReference type="InterPro" id="IPR022000">
    <property type="entry name" value="Min27-like_integrase_DNA_bind"/>
</dbReference>
<sequence length="395" mass="46374">MGSVNVRPETGKLYVDFRYKGVRCKEMTALSDTRVNRKKVEKLLERIEAEITLGTFSYSRYFPDSPRAQKFDRMEVSHTCETPPFRIFAEDWFAEMLIQWRKSHSDTVRNTLDRYLIPNFGEKEVGRITKTEIMQFRSSLAKVTQRNSKGLSPSRINHIMTPLRMIMNEAANRFNFSSPYVGIKSLKVPRTDVEPFSLEEVQLIIKSVREDFRQYFTVRFFTGMRTAEVDGLTWDSVDFERRQINIRSTVVNGRTESTKTDGSYRTIEMSDIVYKALLEQRKHTHEFDYVFCTRVGTPLSHGNVRKRVWYPLLAHLGLNKRRLYQTRHTTATLWLAAGESPEWIARQMGHSSTEMLFRVYSRYVPNLTRQDGSAFERLLKQNFDVQELETHHDES</sequence>
<evidence type="ECO:0000256" key="4">
    <source>
        <dbReference type="ARBA" id="ARBA00023172"/>
    </source>
</evidence>
<dbReference type="PROSITE" id="PS51900">
    <property type="entry name" value="CB"/>
    <property type="match status" value="1"/>
</dbReference>
<dbReference type="OrthoDB" id="5391994at2"/>
<reference evidence="9" key="1">
    <citation type="journal article" date="2018" name="Front. Microbiol.">
        <title>Genome-Based Analysis Reveals the Taxonomy and Diversity of the Family Idiomarinaceae.</title>
        <authorList>
            <person name="Liu Y."/>
            <person name="Lai Q."/>
            <person name="Shao Z."/>
        </authorList>
    </citation>
    <scope>NUCLEOTIDE SEQUENCE [LARGE SCALE GENOMIC DNA]</scope>
    <source>
        <strain evidence="9">AIS</strain>
    </source>
</reference>
<comment type="similarity">
    <text evidence="1">Belongs to the 'phage' integrase family.</text>
</comment>
<dbReference type="Gene3D" id="1.10.443.10">
    <property type="entry name" value="Intergrase catalytic core"/>
    <property type="match status" value="1"/>
</dbReference>
<dbReference type="PANTHER" id="PTHR30629:SF2">
    <property type="entry name" value="PROPHAGE INTEGRASE INTS-RELATED"/>
    <property type="match status" value="1"/>
</dbReference>
<accession>A0A432WVG8</accession>
<dbReference type="SUPFAM" id="SSF56349">
    <property type="entry name" value="DNA breaking-rejoining enzymes"/>
    <property type="match status" value="1"/>
</dbReference>
<dbReference type="InterPro" id="IPR044068">
    <property type="entry name" value="CB"/>
</dbReference>
<organism evidence="8 9">
    <name type="scientific">Aliidiomarina shirensis</name>
    <dbReference type="NCBI Taxonomy" id="1048642"/>
    <lineage>
        <taxon>Bacteria</taxon>
        <taxon>Pseudomonadati</taxon>
        <taxon>Pseudomonadota</taxon>
        <taxon>Gammaproteobacteria</taxon>
        <taxon>Alteromonadales</taxon>
        <taxon>Idiomarinaceae</taxon>
        <taxon>Aliidiomarina</taxon>
    </lineage>
</organism>
<name>A0A432WVG8_9GAMM</name>
<dbReference type="AlphaFoldDB" id="A0A432WVG8"/>
<keyword evidence="4" id="KW-0233">DNA recombination</keyword>
<dbReference type="InterPro" id="IPR053876">
    <property type="entry name" value="Phage_int_M"/>
</dbReference>
<dbReference type="InterPro" id="IPR002104">
    <property type="entry name" value="Integrase_catalytic"/>
</dbReference>
<evidence type="ECO:0000256" key="1">
    <source>
        <dbReference type="ARBA" id="ARBA00008857"/>
    </source>
</evidence>
<dbReference type="RefSeq" id="WP_126807262.1">
    <property type="nucleotide sequence ID" value="NZ_PIPP01000002.1"/>
</dbReference>
<dbReference type="InterPro" id="IPR013762">
    <property type="entry name" value="Integrase-like_cat_sf"/>
</dbReference>
<feature type="domain" description="Tyr recombinase" evidence="6">
    <location>
        <begin position="191"/>
        <end position="375"/>
    </location>
</feature>
<dbReference type="InterPro" id="IPR010998">
    <property type="entry name" value="Integrase_recombinase_N"/>
</dbReference>
<evidence type="ECO:0000259" key="6">
    <source>
        <dbReference type="PROSITE" id="PS51898"/>
    </source>
</evidence>
<evidence type="ECO:0000313" key="9">
    <source>
        <dbReference type="Proteomes" id="UP000286934"/>
    </source>
</evidence>
<protein>
    <submittedName>
        <fullName evidence="8">Integrase</fullName>
    </submittedName>
</protein>
<dbReference type="PROSITE" id="PS51898">
    <property type="entry name" value="TYR_RECOMBINASE"/>
    <property type="match status" value="1"/>
</dbReference>
<comment type="caution">
    <text evidence="8">The sequence shown here is derived from an EMBL/GenBank/DDBJ whole genome shotgun (WGS) entry which is preliminary data.</text>
</comment>
<keyword evidence="3 5" id="KW-0238">DNA-binding</keyword>
<keyword evidence="9" id="KW-1185">Reference proteome</keyword>
<dbReference type="Gene3D" id="1.10.150.130">
    <property type="match status" value="1"/>
</dbReference>
<dbReference type="Pfam" id="PF00589">
    <property type="entry name" value="Phage_integrase"/>
    <property type="match status" value="1"/>
</dbReference>
<dbReference type="Pfam" id="PF22022">
    <property type="entry name" value="Phage_int_M"/>
    <property type="match status" value="1"/>
</dbReference>
<gene>
    <name evidence="8" type="ORF">CWE13_07395</name>
</gene>
<dbReference type="GO" id="GO:0015074">
    <property type="term" value="P:DNA integration"/>
    <property type="evidence" value="ECO:0007669"/>
    <property type="project" value="UniProtKB-KW"/>
</dbReference>